<dbReference type="PANTHER" id="PTHR36816">
    <property type="entry name" value="ATP SYNTHASE PROTEIN YMF19"/>
    <property type="match status" value="1"/>
</dbReference>
<dbReference type="AlphaFoldDB" id="A0A8H2SEN2"/>
<keyword evidence="17" id="KW-0066">ATP synthesis</keyword>
<evidence type="ECO:0000259" key="20">
    <source>
        <dbReference type="Pfam" id="PF02326"/>
    </source>
</evidence>
<evidence type="ECO:0000256" key="6">
    <source>
        <dbReference type="ARBA" id="ARBA00022448"/>
    </source>
</evidence>
<evidence type="ECO:0000256" key="16">
    <source>
        <dbReference type="ARBA" id="ARBA00023136"/>
    </source>
</evidence>
<evidence type="ECO:0000256" key="1">
    <source>
        <dbReference type="ARBA" id="ARBA00003096"/>
    </source>
</evidence>
<protein>
    <recommendedName>
        <fullName evidence="5">H(+)-transporting two-sector ATPase</fullName>
        <ecNumber evidence="5">7.1.2.2</ecNumber>
    </recommendedName>
    <alternativeName>
        <fullName evidence="18">Mitochondrial protein YMF19</fullName>
    </alternativeName>
</protein>
<evidence type="ECO:0000256" key="7">
    <source>
        <dbReference type="ARBA" id="ARBA00022547"/>
    </source>
</evidence>
<evidence type="ECO:0000256" key="2">
    <source>
        <dbReference type="ARBA" id="ARBA00004304"/>
    </source>
</evidence>
<keyword evidence="10" id="KW-0375">Hydrogen ion transport</keyword>
<gene>
    <name evidence="22" type="primary">atp8</name>
</gene>
<evidence type="ECO:0000313" key="22">
    <source>
        <dbReference type="EMBL" id="QXE44217.1"/>
    </source>
</evidence>
<dbReference type="InterPro" id="IPR009455">
    <property type="entry name" value="YMF19"/>
</dbReference>
<keyword evidence="7" id="KW-0138">CF(0)</keyword>
<evidence type="ECO:0000256" key="4">
    <source>
        <dbReference type="ARBA" id="ARBA00011648"/>
    </source>
</evidence>
<keyword evidence="13" id="KW-1133">Transmembrane helix</keyword>
<feature type="domain" description="ATP synthase YMF19-like N-terminal" evidence="20">
    <location>
        <begin position="2"/>
        <end position="50"/>
    </location>
</feature>
<dbReference type="InterPro" id="IPR003319">
    <property type="entry name" value="YMF19-like_N"/>
</dbReference>
<keyword evidence="14" id="KW-0406">Ion transport</keyword>
<evidence type="ECO:0000256" key="9">
    <source>
        <dbReference type="ARBA" id="ARBA00022741"/>
    </source>
</evidence>
<evidence type="ECO:0000256" key="3">
    <source>
        <dbReference type="ARBA" id="ARBA00010946"/>
    </source>
</evidence>
<dbReference type="EMBL" id="MW354423">
    <property type="protein sequence ID" value="QXE44217.1"/>
    <property type="molecule type" value="Genomic_DNA"/>
</dbReference>
<comment type="subunit">
    <text evidence="4">F-type ATPases have 2 components, CF(1) - the catalytic core - and CF(0) - the membrane proton channel. CF(1) has five subunits: alpha(3), beta(3), gamma(1), delta(1), epsilon(1). CF(0) has three main subunits: a, b and c.</text>
</comment>
<keyword evidence="16" id="KW-0472">Membrane</keyword>
<evidence type="ECO:0000259" key="21">
    <source>
        <dbReference type="Pfam" id="PF06449"/>
    </source>
</evidence>
<name>A0A8H2SEN2_9CONI</name>
<evidence type="ECO:0000256" key="8">
    <source>
        <dbReference type="ARBA" id="ARBA00022692"/>
    </source>
</evidence>
<dbReference type="GO" id="GO:0006754">
    <property type="term" value="P:ATP biosynthetic process"/>
    <property type="evidence" value="ECO:0007669"/>
    <property type="project" value="UniProtKB-KW"/>
</dbReference>
<dbReference type="GO" id="GO:1902600">
    <property type="term" value="P:proton transmembrane transport"/>
    <property type="evidence" value="ECO:0007669"/>
    <property type="project" value="UniProtKB-KW"/>
</dbReference>
<evidence type="ECO:0000256" key="14">
    <source>
        <dbReference type="ARBA" id="ARBA00023065"/>
    </source>
</evidence>
<keyword evidence="11" id="KW-0067">ATP-binding</keyword>
<evidence type="ECO:0000256" key="19">
    <source>
        <dbReference type="ARBA" id="ARBA00048383"/>
    </source>
</evidence>
<dbReference type="InterPro" id="IPR044975">
    <property type="entry name" value="YMF19-like"/>
</dbReference>
<feature type="domain" description="ATP synthase YMF19 uncharacterised C-terminal" evidence="21">
    <location>
        <begin position="89"/>
        <end position="136"/>
    </location>
</feature>
<reference evidence="22" key="1">
    <citation type="submission" date="2020-12" db="EMBL/GenBank/DDBJ databases">
        <title>Both Conifer II and Gnetales are characterized by a high frequency of ancient mitochondrial gene transfer to the nuclear genome.</title>
        <authorList>
            <person name="Kan S.L."/>
            <person name="Shen T."/>
            <person name="Ran J.H."/>
            <person name="Wang X.Q."/>
        </authorList>
    </citation>
    <scope>NUCLEOTIDE SEQUENCE</scope>
</reference>
<comment type="catalytic activity">
    <reaction evidence="19">
        <text>ATP + H2O + 4 H(+)(in) = ADP + phosphate + 5 H(+)(out)</text>
        <dbReference type="Rhea" id="RHEA:57720"/>
        <dbReference type="ChEBI" id="CHEBI:15377"/>
        <dbReference type="ChEBI" id="CHEBI:15378"/>
        <dbReference type="ChEBI" id="CHEBI:30616"/>
        <dbReference type="ChEBI" id="CHEBI:43474"/>
        <dbReference type="ChEBI" id="CHEBI:456216"/>
        <dbReference type="EC" id="7.1.2.2"/>
    </reaction>
</comment>
<sequence length="153" mass="17627">MPQLDQFTYPTQFFRCRLIFLAYYLCPCNDGLPRLSRIPKPRNQLVPRDNIRINNPSLGLEEILVRVFLSGTSHMYSSLSEISRWCDADLLGREKKITSLSCFGEISGSRGMESNMLYLIPKYSYSTTPNPLSGWRNRENIMLIHVPHGQVNI</sequence>
<keyword evidence="15 22" id="KW-0496">Mitochondrion</keyword>
<evidence type="ECO:0000256" key="17">
    <source>
        <dbReference type="ARBA" id="ARBA00023310"/>
    </source>
</evidence>
<proteinExistence type="inferred from homology"/>
<organism evidence="22">
    <name type="scientific">Podocarpus macrophyllus</name>
    <dbReference type="NCBI Taxonomy" id="58043"/>
    <lineage>
        <taxon>Eukaryota</taxon>
        <taxon>Viridiplantae</taxon>
        <taxon>Streptophyta</taxon>
        <taxon>Embryophyta</taxon>
        <taxon>Tracheophyta</taxon>
        <taxon>Spermatophyta</taxon>
        <taxon>Pinopsida</taxon>
        <taxon>Pinidae</taxon>
        <taxon>Conifers II</taxon>
        <taxon>Araucariales</taxon>
        <taxon>Podocarpaceae</taxon>
        <taxon>Podocarpus</taxon>
    </lineage>
</organism>
<keyword evidence="9" id="KW-0547">Nucleotide-binding</keyword>
<evidence type="ECO:0000256" key="18">
    <source>
        <dbReference type="ARBA" id="ARBA00030649"/>
    </source>
</evidence>
<evidence type="ECO:0000256" key="13">
    <source>
        <dbReference type="ARBA" id="ARBA00022989"/>
    </source>
</evidence>
<comment type="function">
    <text evidence="1">This is one of the chains of the nonenzymatic component (CF(0) subunit) of the mitochondrial ATPase complex.</text>
</comment>
<evidence type="ECO:0000256" key="12">
    <source>
        <dbReference type="ARBA" id="ARBA00022967"/>
    </source>
</evidence>
<comment type="similarity">
    <text evidence="3">Belongs to the ATPase protein YMF19 family.</text>
</comment>
<comment type="subcellular location">
    <subcellularLocation>
        <location evidence="2">Mitochondrion membrane</location>
        <topology evidence="2">Single-pass membrane protein</topology>
    </subcellularLocation>
</comment>
<dbReference type="Pfam" id="PF02326">
    <property type="entry name" value="YMF19"/>
    <property type="match status" value="1"/>
</dbReference>
<dbReference type="PANTHER" id="PTHR36816:SF1">
    <property type="entry name" value="ATP SYNTHASE PROTEIN YMF19"/>
    <property type="match status" value="1"/>
</dbReference>
<dbReference type="GO" id="GO:0045259">
    <property type="term" value="C:proton-transporting ATP synthase complex"/>
    <property type="evidence" value="ECO:0007669"/>
    <property type="project" value="UniProtKB-KW"/>
</dbReference>
<dbReference type="Pfam" id="PF06449">
    <property type="entry name" value="YMF19_C"/>
    <property type="match status" value="1"/>
</dbReference>
<geneLocation type="mitochondrion" evidence="22"/>
<evidence type="ECO:0000256" key="11">
    <source>
        <dbReference type="ARBA" id="ARBA00022840"/>
    </source>
</evidence>
<keyword evidence="12" id="KW-1278">Translocase</keyword>
<keyword evidence="8" id="KW-0812">Transmembrane</keyword>
<evidence type="ECO:0000256" key="10">
    <source>
        <dbReference type="ARBA" id="ARBA00022781"/>
    </source>
</evidence>
<dbReference type="GO" id="GO:0005524">
    <property type="term" value="F:ATP binding"/>
    <property type="evidence" value="ECO:0007669"/>
    <property type="project" value="UniProtKB-KW"/>
</dbReference>
<dbReference type="GO" id="GO:0031966">
    <property type="term" value="C:mitochondrial membrane"/>
    <property type="evidence" value="ECO:0007669"/>
    <property type="project" value="UniProtKB-SubCell"/>
</dbReference>
<evidence type="ECO:0000256" key="5">
    <source>
        <dbReference type="ARBA" id="ARBA00012473"/>
    </source>
</evidence>
<keyword evidence="6" id="KW-0813">Transport</keyword>
<dbReference type="EC" id="7.1.2.2" evidence="5"/>
<accession>A0A8H2SEN2</accession>
<evidence type="ECO:0000256" key="15">
    <source>
        <dbReference type="ARBA" id="ARBA00023128"/>
    </source>
</evidence>